<proteinExistence type="predicted"/>
<evidence type="ECO:0000313" key="2">
    <source>
        <dbReference type="EMBL" id="EKD04034.1"/>
    </source>
</evidence>
<sequence length="787" mass="83183">MTASERGRQPKRVREAGRLEDEWIAAGGAEEEGLECTLGAAARRKRRAAALQRMQRAAGVAGVMSVSESKGEGAVTHPVCCRQSRTDPGTPGHTNYNNITNYYLSNGHVPVTVTGCCCSRSVVLSCAIPIVGSEGPQDQPFLGFVRADLQSVARNLQPQPRAPPSLISQLTAEQEPKQKCEKRDGSPRHPGGPGDPLPPVQIPTERGEATCLRQLLPCMHLSLALQLYGCVGPCCTLPRPERRASREAEHEPGPHRIAHHADLTIRHGRTWDRPGEPGVDLNDGSACAACSTTLSRSRAESQRQQAAQAAEACEACLFPNQARAQKVEPASQFPGNGSARHERRARHSVSTGVPALPVCELPAPFGFAARTGGTSLMDSSARMDVSLRLAAYVPVLLSQHWLDSSAAPVGLASGTGALMCHPPATPSQVSGHGTRATQGFGSGGTGLNFVQTAARSAVRAGALRCAACTGHARGADFDEPWSSHLFLAVTVHQSDREAKNSSGLQQLYRQTLSPFSPRGTLSVPLRPSRTRFVGLTSSAQAPQDAYVYSCRHMNHGCERVYQAGAANPIRATTDPNMTTLAKTAVRSRHPFAQKAHPALPPLSASCKATAYVHAHMRMLPTLTRMPDKRPSVKVRFGSELVPRSRRGTCAPPPLFHSAPPMIYVGACVAPTVGHSSGTTGTASVEGESVNLPGPDHASPSSARRQIYGGIDWSTAAEESITLTDDALRSKRRRGRVGAAAGGEAGGAGGACGGLAECPLPKPGFLISTPILSPAQSSECATSDRHEY</sequence>
<keyword evidence="3" id="KW-1185">Reference proteome</keyword>
<dbReference type="AlphaFoldDB" id="K1WSS7"/>
<feature type="compositionally biased region" description="Basic and acidic residues" evidence="1">
    <location>
        <begin position="174"/>
        <end position="187"/>
    </location>
</feature>
<feature type="region of interest" description="Disordered" evidence="1">
    <location>
        <begin position="675"/>
        <end position="702"/>
    </location>
</feature>
<comment type="caution">
    <text evidence="2">The sequence shown here is derived from an EMBL/GenBank/DDBJ whole genome shotgun (WGS) entry which is preliminary data.</text>
</comment>
<dbReference type="HOGENOM" id="CLU_356469_0_0_1"/>
<accession>K1WSS7</accession>
<name>K1WSS7_TRIAC</name>
<evidence type="ECO:0000313" key="3">
    <source>
        <dbReference type="Proteomes" id="UP000006757"/>
    </source>
</evidence>
<organism evidence="2 3">
    <name type="scientific">Trichosporon asahii var. asahii (strain CBS 8904)</name>
    <name type="common">Yeast</name>
    <dbReference type="NCBI Taxonomy" id="1220162"/>
    <lineage>
        <taxon>Eukaryota</taxon>
        <taxon>Fungi</taxon>
        <taxon>Dikarya</taxon>
        <taxon>Basidiomycota</taxon>
        <taxon>Agaricomycotina</taxon>
        <taxon>Tremellomycetes</taxon>
        <taxon>Trichosporonales</taxon>
        <taxon>Trichosporonaceae</taxon>
        <taxon>Trichosporon</taxon>
    </lineage>
</organism>
<feature type="region of interest" description="Disordered" evidence="1">
    <location>
        <begin position="155"/>
        <end position="203"/>
    </location>
</feature>
<evidence type="ECO:0000256" key="1">
    <source>
        <dbReference type="SAM" id="MobiDB-lite"/>
    </source>
</evidence>
<dbReference type="Proteomes" id="UP000006757">
    <property type="component" value="Unassembled WGS sequence"/>
</dbReference>
<gene>
    <name evidence="2" type="ORF">A1Q2_01708</name>
</gene>
<dbReference type="EMBL" id="AMBO01000237">
    <property type="protein sequence ID" value="EKD04034.1"/>
    <property type="molecule type" value="Genomic_DNA"/>
</dbReference>
<feature type="region of interest" description="Disordered" evidence="1">
    <location>
        <begin position="329"/>
        <end position="349"/>
    </location>
</feature>
<dbReference type="InParanoid" id="K1WSS7"/>
<protein>
    <submittedName>
        <fullName evidence="2">Uncharacterized protein</fullName>
    </submittedName>
</protein>
<reference evidence="2 3" key="1">
    <citation type="journal article" date="2012" name="Eukaryot. Cell">
        <title>Genome sequence of the Trichosporon asahii environmental strain CBS 8904.</title>
        <authorList>
            <person name="Yang R.Y."/>
            <person name="Li H.T."/>
            <person name="Zhu H."/>
            <person name="Zhou G.P."/>
            <person name="Wang M."/>
            <person name="Wang L."/>
        </authorList>
    </citation>
    <scope>NUCLEOTIDE SEQUENCE [LARGE SCALE GENOMIC DNA]</scope>
    <source>
        <strain evidence="2 3">CBS 8904</strain>
    </source>
</reference>